<reference evidence="3" key="1">
    <citation type="journal article" date="2019" name="Int. J. Syst. Evol. Microbiol.">
        <title>The Global Catalogue of Microorganisms (GCM) 10K type strain sequencing project: providing services to taxonomists for standard genome sequencing and annotation.</title>
        <authorList>
            <consortium name="The Broad Institute Genomics Platform"/>
            <consortium name="The Broad Institute Genome Sequencing Center for Infectious Disease"/>
            <person name="Wu L."/>
            <person name="Ma J."/>
        </authorList>
    </citation>
    <scope>NUCLEOTIDE SEQUENCE [LARGE SCALE GENOMIC DNA]</scope>
    <source>
        <strain evidence="3">JCM 17442</strain>
    </source>
</reference>
<sequence length="138" mass="14941">MDSDSDFPEDYQGSLRDDVHGTQVSGPVSYFNRPQGQIEVRTVECQDVLYGTLWWSDAEGAAGWAVADDENERAMNAGVAWSSLLSDRKELGLSPSEAVNDLRTSQDVDPALGTISDSASTVASLDTLRRSLRERGGS</sequence>
<evidence type="ECO:0000313" key="2">
    <source>
        <dbReference type="EMBL" id="GAA4267000.1"/>
    </source>
</evidence>
<protein>
    <submittedName>
        <fullName evidence="2">Uncharacterized protein</fullName>
    </submittedName>
</protein>
<feature type="region of interest" description="Disordered" evidence="1">
    <location>
        <begin position="1"/>
        <end position="30"/>
    </location>
</feature>
<evidence type="ECO:0000256" key="1">
    <source>
        <dbReference type="SAM" id="MobiDB-lite"/>
    </source>
</evidence>
<name>A0ABP8E438_9MICO</name>
<accession>A0ABP8E438</accession>
<dbReference type="Proteomes" id="UP001501594">
    <property type="component" value="Unassembled WGS sequence"/>
</dbReference>
<organism evidence="2 3">
    <name type="scientific">Frondihabitans peucedani</name>
    <dbReference type="NCBI Taxonomy" id="598626"/>
    <lineage>
        <taxon>Bacteria</taxon>
        <taxon>Bacillati</taxon>
        <taxon>Actinomycetota</taxon>
        <taxon>Actinomycetes</taxon>
        <taxon>Micrococcales</taxon>
        <taxon>Microbacteriaceae</taxon>
        <taxon>Frondihabitans</taxon>
    </lineage>
</organism>
<evidence type="ECO:0000313" key="3">
    <source>
        <dbReference type="Proteomes" id="UP001501594"/>
    </source>
</evidence>
<proteinExistence type="predicted"/>
<keyword evidence="3" id="KW-1185">Reference proteome</keyword>
<dbReference type="EMBL" id="BAABAU010000003">
    <property type="protein sequence ID" value="GAA4267000.1"/>
    <property type="molecule type" value="Genomic_DNA"/>
</dbReference>
<dbReference type="RefSeq" id="WP_344796877.1">
    <property type="nucleotide sequence ID" value="NZ_BAABAU010000003.1"/>
</dbReference>
<comment type="caution">
    <text evidence="2">The sequence shown here is derived from an EMBL/GenBank/DDBJ whole genome shotgun (WGS) entry which is preliminary data.</text>
</comment>
<gene>
    <name evidence="2" type="ORF">GCM10022256_26120</name>
</gene>